<name>A0A6I6JYS4_9BACT</name>
<evidence type="ECO:0000313" key="6">
    <source>
        <dbReference type="EMBL" id="QGY48135.1"/>
    </source>
</evidence>
<evidence type="ECO:0000259" key="5">
    <source>
        <dbReference type="Pfam" id="PF00884"/>
    </source>
</evidence>
<protein>
    <submittedName>
        <fullName evidence="6">Sulfatase-like hydrolase/transferase</fullName>
    </submittedName>
</protein>
<keyword evidence="7" id="KW-1185">Reference proteome</keyword>
<organism evidence="6 7">
    <name type="scientific">Maribellus comscasis</name>
    <dbReference type="NCBI Taxonomy" id="2681766"/>
    <lineage>
        <taxon>Bacteria</taxon>
        <taxon>Pseudomonadati</taxon>
        <taxon>Bacteroidota</taxon>
        <taxon>Bacteroidia</taxon>
        <taxon>Marinilabiliales</taxon>
        <taxon>Prolixibacteraceae</taxon>
        <taxon>Maribellus</taxon>
    </lineage>
</organism>
<keyword evidence="3 6" id="KW-0378">Hydrolase</keyword>
<dbReference type="PANTHER" id="PTHR42693">
    <property type="entry name" value="ARYLSULFATASE FAMILY MEMBER"/>
    <property type="match status" value="1"/>
</dbReference>
<dbReference type="Pfam" id="PF00884">
    <property type="entry name" value="Sulfatase"/>
    <property type="match status" value="1"/>
</dbReference>
<evidence type="ECO:0000256" key="4">
    <source>
        <dbReference type="ARBA" id="ARBA00022837"/>
    </source>
</evidence>
<gene>
    <name evidence="6" type="ORF">GM418_16485</name>
</gene>
<dbReference type="InterPro" id="IPR000917">
    <property type="entry name" value="Sulfatase_N"/>
</dbReference>
<dbReference type="CDD" id="cd16151">
    <property type="entry name" value="sulfatase_like"/>
    <property type="match status" value="1"/>
</dbReference>
<dbReference type="EMBL" id="CP046401">
    <property type="protein sequence ID" value="QGY48135.1"/>
    <property type="molecule type" value="Genomic_DNA"/>
</dbReference>
<feature type="domain" description="Sulfatase N-terminal" evidence="5">
    <location>
        <begin position="12"/>
        <end position="322"/>
    </location>
</feature>
<sequence length="430" mass="50016">MVIASESEEQKPNIILVMADDMGFECLSSNGCVSYHTPFLDKLSAEGIKFTYAFSQPLCTPSRVKLMTGKYNYRNYKAFGYLDINEQTIGNLLKKAGYKTCVVGKWQLNGLKTKFETQTEEMLHRPYHFGFDEYCLWNFLGDSEHRYASPKLFQNGKQLEGLEDAYGPDIVSNYALDFIEKNKDKPFFLYYPMILVHDPFVPTPDSKEWSDKNLRYKQNNRFFKDMVEYTDKIINKLISRLEELELAENTIFIFTCDNGTNYKIVTQTVNGPYHGGKGTMPNAGTHVPLLIYSPKIIEKGFKYSELFEFSDFLPTLAELAGIPVPAYTDGKSLAPLILGDKQENRKTIFIHYDPLKGGGSERWYGRFIRNKEYKLYNDGRFYSLKKDELEKNPIQKNDLTNKELKYWEMFQQKLDETPPHYFKQPAEYKK</sequence>
<dbReference type="AlphaFoldDB" id="A0A6I6JYS4"/>
<keyword evidence="6" id="KW-0808">Transferase</keyword>
<dbReference type="PROSITE" id="PS00523">
    <property type="entry name" value="SULFATASE_1"/>
    <property type="match status" value="1"/>
</dbReference>
<accession>A0A6I6JYS4</accession>
<dbReference type="Proteomes" id="UP000428260">
    <property type="component" value="Chromosome"/>
</dbReference>
<evidence type="ECO:0000256" key="1">
    <source>
        <dbReference type="ARBA" id="ARBA00008779"/>
    </source>
</evidence>
<evidence type="ECO:0000313" key="7">
    <source>
        <dbReference type="Proteomes" id="UP000428260"/>
    </source>
</evidence>
<dbReference type="InterPro" id="IPR024607">
    <property type="entry name" value="Sulfatase_CS"/>
</dbReference>
<dbReference type="GO" id="GO:0016740">
    <property type="term" value="F:transferase activity"/>
    <property type="evidence" value="ECO:0007669"/>
    <property type="project" value="UniProtKB-KW"/>
</dbReference>
<proteinExistence type="inferred from homology"/>
<dbReference type="SUPFAM" id="SSF53649">
    <property type="entry name" value="Alkaline phosphatase-like"/>
    <property type="match status" value="1"/>
</dbReference>
<keyword evidence="2" id="KW-0479">Metal-binding</keyword>
<evidence type="ECO:0000256" key="3">
    <source>
        <dbReference type="ARBA" id="ARBA00022801"/>
    </source>
</evidence>
<dbReference type="PANTHER" id="PTHR42693:SF53">
    <property type="entry name" value="ENDO-4-O-SULFATASE"/>
    <property type="match status" value="1"/>
</dbReference>
<dbReference type="InterPro" id="IPR017850">
    <property type="entry name" value="Alkaline_phosphatase_core_sf"/>
</dbReference>
<reference evidence="6 7" key="1">
    <citation type="submission" date="2019-11" db="EMBL/GenBank/DDBJ databases">
        <authorList>
            <person name="Zheng R.K."/>
            <person name="Sun C.M."/>
        </authorList>
    </citation>
    <scope>NUCLEOTIDE SEQUENCE [LARGE SCALE GENOMIC DNA]</scope>
    <source>
        <strain evidence="6 7">WC007</strain>
    </source>
</reference>
<dbReference type="GO" id="GO:0004065">
    <property type="term" value="F:arylsulfatase activity"/>
    <property type="evidence" value="ECO:0007669"/>
    <property type="project" value="TreeGrafter"/>
</dbReference>
<dbReference type="KEGG" id="mcos:GM418_16485"/>
<evidence type="ECO:0000256" key="2">
    <source>
        <dbReference type="ARBA" id="ARBA00022723"/>
    </source>
</evidence>
<dbReference type="Gene3D" id="3.40.720.10">
    <property type="entry name" value="Alkaline Phosphatase, subunit A"/>
    <property type="match status" value="1"/>
</dbReference>
<dbReference type="GO" id="GO:0046872">
    <property type="term" value="F:metal ion binding"/>
    <property type="evidence" value="ECO:0007669"/>
    <property type="project" value="UniProtKB-KW"/>
</dbReference>
<dbReference type="InterPro" id="IPR050738">
    <property type="entry name" value="Sulfatase"/>
</dbReference>
<comment type="similarity">
    <text evidence="1">Belongs to the sulfatase family.</text>
</comment>
<keyword evidence="4" id="KW-0106">Calcium</keyword>